<keyword evidence="5 12" id="KW-0547">Nucleotide-binding</keyword>
<dbReference type="InterPro" id="IPR023366">
    <property type="entry name" value="ATP_synth_asu-like_sf"/>
</dbReference>
<dbReference type="InterPro" id="IPR036121">
    <property type="entry name" value="ATPase_F1/V1/A1_a/bsu_N_sf"/>
</dbReference>
<keyword evidence="6 12" id="KW-0067">ATP-binding</keyword>
<feature type="domain" description="ATP synthase alpha subunit C-terminal" evidence="14">
    <location>
        <begin position="371"/>
        <end position="496"/>
    </location>
</feature>
<feature type="domain" description="ATPase F1/V1/A1 complex alpha/beta subunit N-terminal" evidence="15">
    <location>
        <begin position="28"/>
        <end position="92"/>
    </location>
</feature>
<dbReference type="InterPro" id="IPR000194">
    <property type="entry name" value="ATPase_F1/V1/A1_a/bsu_nucl-bd"/>
</dbReference>
<comment type="similarity">
    <text evidence="2 12">Belongs to the ATPase alpha/beta chains family.</text>
</comment>
<dbReference type="FunFam" id="2.40.30.20:FF:000001">
    <property type="entry name" value="ATP synthase subunit alpha"/>
    <property type="match status" value="1"/>
</dbReference>
<dbReference type="InterPro" id="IPR005294">
    <property type="entry name" value="ATP_synth_F1_asu"/>
</dbReference>
<dbReference type="SUPFAM" id="SSF52540">
    <property type="entry name" value="P-loop containing nucleoside triphosphate hydrolases"/>
    <property type="match status" value="1"/>
</dbReference>
<evidence type="ECO:0000256" key="1">
    <source>
        <dbReference type="ARBA" id="ARBA00004170"/>
    </source>
</evidence>
<dbReference type="GO" id="GO:0005524">
    <property type="term" value="F:ATP binding"/>
    <property type="evidence" value="ECO:0007669"/>
    <property type="project" value="UniProtKB-UniRule"/>
</dbReference>
<dbReference type="PANTHER" id="PTHR48082:SF2">
    <property type="entry name" value="ATP SYNTHASE SUBUNIT ALPHA, MITOCHONDRIAL"/>
    <property type="match status" value="1"/>
</dbReference>
<dbReference type="Pfam" id="PF00006">
    <property type="entry name" value="ATP-synt_ab"/>
    <property type="match status" value="1"/>
</dbReference>
<dbReference type="AlphaFoldDB" id="A0A424YFW7"/>
<dbReference type="InterPro" id="IPR027417">
    <property type="entry name" value="P-loop_NTPase"/>
</dbReference>
<keyword evidence="12" id="KW-0375">Hydrogen ion transport</keyword>
<dbReference type="InterPro" id="IPR038376">
    <property type="entry name" value="ATP_synth_asu_C_sf"/>
</dbReference>
<evidence type="ECO:0000256" key="11">
    <source>
        <dbReference type="ARBA" id="ARBA00023310"/>
    </source>
</evidence>
<evidence type="ECO:0000259" key="15">
    <source>
        <dbReference type="Pfam" id="PF02874"/>
    </source>
</evidence>
<dbReference type="GO" id="GO:0043531">
    <property type="term" value="F:ADP binding"/>
    <property type="evidence" value="ECO:0007669"/>
    <property type="project" value="TreeGrafter"/>
</dbReference>
<dbReference type="Pfam" id="PF00306">
    <property type="entry name" value="ATP-synt_ab_C"/>
    <property type="match status" value="1"/>
</dbReference>
<evidence type="ECO:0000256" key="3">
    <source>
        <dbReference type="ARBA" id="ARBA00022448"/>
    </source>
</evidence>
<evidence type="ECO:0000256" key="5">
    <source>
        <dbReference type="ARBA" id="ARBA00022741"/>
    </source>
</evidence>
<name>A0A424YFW7_9FIRM</name>
<dbReference type="CDD" id="cd18116">
    <property type="entry name" value="ATP-synt_F1_alpha_N"/>
    <property type="match status" value="1"/>
</dbReference>
<evidence type="ECO:0000256" key="8">
    <source>
        <dbReference type="ARBA" id="ARBA00023065"/>
    </source>
</evidence>
<keyword evidence="9 12" id="KW-0472">Membrane</keyword>
<dbReference type="PANTHER" id="PTHR48082">
    <property type="entry name" value="ATP SYNTHASE SUBUNIT ALPHA, MITOCHONDRIAL"/>
    <property type="match status" value="1"/>
</dbReference>
<dbReference type="FunFam" id="1.20.150.20:FF:000001">
    <property type="entry name" value="ATP synthase subunit alpha"/>
    <property type="match status" value="1"/>
</dbReference>
<dbReference type="PIRSF" id="PIRSF039088">
    <property type="entry name" value="F_ATPase_subunit_alpha"/>
    <property type="match status" value="1"/>
</dbReference>
<evidence type="ECO:0000256" key="9">
    <source>
        <dbReference type="ARBA" id="ARBA00023136"/>
    </source>
</evidence>
<accession>A0A424YFW7</accession>
<reference evidence="16 17" key="1">
    <citation type="submission" date="2018-08" db="EMBL/GenBank/DDBJ databases">
        <title>The metabolism and importance of syntrophic acetate oxidation coupled to methane or sulfide production in haloalkaline environments.</title>
        <authorList>
            <person name="Timmers P.H.A."/>
            <person name="Vavourakis C.D."/>
            <person name="Sorokin D.Y."/>
            <person name="Sinninghe Damste J.S."/>
            <person name="Muyzer G."/>
            <person name="Stams A.J.M."/>
            <person name="Plugge C.M."/>
        </authorList>
    </citation>
    <scope>NUCLEOTIDE SEQUENCE [LARGE SCALE GENOMIC DNA]</scope>
    <source>
        <strain evidence="16">MSAO_Bac1</strain>
    </source>
</reference>
<dbReference type="FunFam" id="3.40.50.300:FF:000002">
    <property type="entry name" value="ATP synthase subunit alpha"/>
    <property type="match status" value="1"/>
</dbReference>
<keyword evidence="16" id="KW-0378">Hydrolase</keyword>
<dbReference type="GO" id="GO:0016787">
    <property type="term" value="F:hydrolase activity"/>
    <property type="evidence" value="ECO:0007669"/>
    <property type="project" value="UniProtKB-KW"/>
</dbReference>
<dbReference type="CDD" id="cd01132">
    <property type="entry name" value="F1-ATPase_alpha_CD"/>
    <property type="match status" value="1"/>
</dbReference>
<organism evidence="16 17">
    <name type="scientific">Candidatus Syntrophonatronum acetioxidans</name>
    <dbReference type="NCBI Taxonomy" id="1795816"/>
    <lineage>
        <taxon>Bacteria</taxon>
        <taxon>Bacillati</taxon>
        <taxon>Bacillota</taxon>
        <taxon>Clostridia</taxon>
        <taxon>Eubacteriales</taxon>
        <taxon>Syntrophomonadaceae</taxon>
        <taxon>Candidatus Syntrophonatronum</taxon>
    </lineage>
</organism>
<evidence type="ECO:0000256" key="12">
    <source>
        <dbReference type="HAMAP-Rule" id="MF_01346"/>
    </source>
</evidence>
<feature type="domain" description="ATPase F1/V1/A1 complex alpha/beta subunit nucleotide-binding" evidence="13">
    <location>
        <begin position="149"/>
        <end position="364"/>
    </location>
</feature>
<evidence type="ECO:0000313" key="17">
    <source>
        <dbReference type="Proteomes" id="UP000285138"/>
    </source>
</evidence>
<dbReference type="SUPFAM" id="SSF50615">
    <property type="entry name" value="N-terminal domain of alpha and beta subunits of F1 ATP synthase"/>
    <property type="match status" value="1"/>
</dbReference>
<evidence type="ECO:0000313" key="16">
    <source>
        <dbReference type="EMBL" id="RQD76755.1"/>
    </source>
</evidence>
<evidence type="ECO:0000256" key="10">
    <source>
        <dbReference type="ARBA" id="ARBA00023196"/>
    </source>
</evidence>
<feature type="site" description="Required for activity" evidence="12">
    <location>
        <position position="362"/>
    </location>
</feature>
<comment type="subcellular location">
    <subcellularLocation>
        <location evidence="12">Cell membrane</location>
        <topology evidence="12">Peripheral membrane protein</topology>
    </subcellularLocation>
    <subcellularLocation>
        <location evidence="1">Membrane</location>
        <topology evidence="1">Peripheral membrane protein</topology>
    </subcellularLocation>
</comment>
<dbReference type="GO" id="GO:0045259">
    <property type="term" value="C:proton-transporting ATP synthase complex"/>
    <property type="evidence" value="ECO:0007669"/>
    <property type="project" value="UniProtKB-KW"/>
</dbReference>
<dbReference type="EMBL" id="QZAA01000111">
    <property type="protein sequence ID" value="RQD76755.1"/>
    <property type="molecule type" value="Genomic_DNA"/>
</dbReference>
<dbReference type="SUPFAM" id="SSF47917">
    <property type="entry name" value="C-terminal domain of alpha and beta subunits of F1 ATP synthase"/>
    <property type="match status" value="1"/>
</dbReference>
<comment type="function">
    <text evidence="12">Produces ATP from ADP in the presence of a proton gradient across the membrane. The alpha chain is a regulatory subunit.</text>
</comment>
<keyword evidence="7 12" id="KW-1278">Translocase</keyword>
<dbReference type="InterPro" id="IPR033732">
    <property type="entry name" value="ATP_synth_F1_a_nt-bd_dom"/>
</dbReference>
<evidence type="ECO:0000256" key="2">
    <source>
        <dbReference type="ARBA" id="ARBA00008936"/>
    </source>
</evidence>
<keyword evidence="11 12" id="KW-0066">ATP synthesis</keyword>
<dbReference type="InterPro" id="IPR004100">
    <property type="entry name" value="ATPase_F1/V1/A1_a/bsu_N"/>
</dbReference>
<dbReference type="CDD" id="cd18113">
    <property type="entry name" value="ATP-synt_F1_alpha_C"/>
    <property type="match status" value="1"/>
</dbReference>
<dbReference type="HAMAP" id="MF_01346">
    <property type="entry name" value="ATP_synth_alpha_bact"/>
    <property type="match status" value="1"/>
</dbReference>
<proteinExistence type="inferred from homology"/>
<dbReference type="EC" id="7.1.2.2" evidence="12"/>
<gene>
    <name evidence="12" type="primary">atpA</name>
    <name evidence="16" type="ORF">D5R97_04010</name>
</gene>
<dbReference type="GO" id="GO:0046933">
    <property type="term" value="F:proton-transporting ATP synthase activity, rotational mechanism"/>
    <property type="evidence" value="ECO:0007669"/>
    <property type="project" value="UniProtKB-UniRule"/>
</dbReference>
<dbReference type="Proteomes" id="UP000285138">
    <property type="component" value="Unassembled WGS sequence"/>
</dbReference>
<dbReference type="GO" id="GO:0005886">
    <property type="term" value="C:plasma membrane"/>
    <property type="evidence" value="ECO:0007669"/>
    <property type="project" value="UniProtKB-SubCell"/>
</dbReference>
<evidence type="ECO:0000259" key="13">
    <source>
        <dbReference type="Pfam" id="PF00006"/>
    </source>
</evidence>
<dbReference type="NCBIfam" id="TIGR00962">
    <property type="entry name" value="atpA"/>
    <property type="match status" value="1"/>
</dbReference>
<dbReference type="InterPro" id="IPR000793">
    <property type="entry name" value="ATP_synth_asu_C"/>
</dbReference>
<evidence type="ECO:0000259" key="14">
    <source>
        <dbReference type="Pfam" id="PF00306"/>
    </source>
</evidence>
<keyword evidence="8 12" id="KW-0406">Ion transport</keyword>
<keyword evidence="4 12" id="KW-1003">Cell membrane</keyword>
<evidence type="ECO:0000256" key="4">
    <source>
        <dbReference type="ARBA" id="ARBA00022475"/>
    </source>
</evidence>
<feature type="binding site" evidence="12">
    <location>
        <begin position="169"/>
        <end position="176"/>
    </location>
    <ligand>
        <name>ATP</name>
        <dbReference type="ChEBI" id="CHEBI:30616"/>
    </ligand>
</feature>
<comment type="catalytic activity">
    <reaction evidence="12">
        <text>ATP + H2O + 4 H(+)(in) = ADP + phosphate + 5 H(+)(out)</text>
        <dbReference type="Rhea" id="RHEA:57720"/>
        <dbReference type="ChEBI" id="CHEBI:15377"/>
        <dbReference type="ChEBI" id="CHEBI:15378"/>
        <dbReference type="ChEBI" id="CHEBI:30616"/>
        <dbReference type="ChEBI" id="CHEBI:43474"/>
        <dbReference type="ChEBI" id="CHEBI:456216"/>
        <dbReference type="EC" id="7.1.2.2"/>
    </reaction>
</comment>
<keyword evidence="3 12" id="KW-0813">Transport</keyword>
<evidence type="ECO:0000256" key="7">
    <source>
        <dbReference type="ARBA" id="ARBA00022967"/>
    </source>
</evidence>
<keyword evidence="10 12" id="KW-0139">CF(1)</keyword>
<dbReference type="Gene3D" id="3.40.50.300">
    <property type="entry name" value="P-loop containing nucleotide triphosphate hydrolases"/>
    <property type="match status" value="1"/>
</dbReference>
<dbReference type="Pfam" id="PF02874">
    <property type="entry name" value="ATP-synt_ab_N"/>
    <property type="match status" value="1"/>
</dbReference>
<protein>
    <recommendedName>
        <fullName evidence="12">ATP synthase subunit alpha</fullName>
        <ecNumber evidence="12">7.1.2.2</ecNumber>
    </recommendedName>
    <alternativeName>
        <fullName evidence="12">ATP synthase F1 sector subunit alpha</fullName>
    </alternativeName>
    <alternativeName>
        <fullName evidence="12">F-ATPase subunit alpha</fullName>
    </alternativeName>
</protein>
<evidence type="ECO:0000256" key="6">
    <source>
        <dbReference type="ARBA" id="ARBA00022840"/>
    </source>
</evidence>
<dbReference type="Gene3D" id="1.20.150.20">
    <property type="entry name" value="ATP synthase alpha/beta chain, C-terminal domain"/>
    <property type="match status" value="1"/>
</dbReference>
<dbReference type="NCBIfam" id="NF009884">
    <property type="entry name" value="PRK13343.1"/>
    <property type="match status" value="1"/>
</dbReference>
<sequence>MSVRPDEISAIIKQRIESYEEKLELVDIGTVVYVGDGVARIHGLENCMAGELIEFPGGIYGMALNLEQYSVGCVILGDYETIREGDTVKRTGRIAEVPVGEELVGRVVNPLGQPIDGKGPVNAKKFRPIEAIAPGVTHRQPVNEPVQTGLKAIDSMIPIGRGQRELIIGDRGIGKTAICIDTILNQKDSDLYCIYVAVGQKASTVAAVVDVLEEHGAMEYTTVVVASASDPAPLLYIAPYAGCAMGEEFMFNEQHVVCMYDDLSKQAAAYRELSLLLRRPAGREAFPGDIFYTHSRLLERASKLNDERGGGSLTALPIIETQAGDVSAYIPTNVISITDGQIYLEGDLFFAGTRPAISVGLSVSRVGGSAQIKAMKQVAGRLRLDLAQYRELAAFVQFGTDLDKATQATLNRGERMVELLKQDQYQPMPVEKQIMVIYAGTQGYLDEIPVEEVSRFEDEFLKFMEMNHPDVGKTLKETKTLDDETAEKLKKAIEEFKGQFVVSQEETATATEA</sequence>
<dbReference type="Gene3D" id="2.40.30.20">
    <property type="match status" value="1"/>
</dbReference>
<comment type="caution">
    <text evidence="16">The sequence shown here is derived from an EMBL/GenBank/DDBJ whole genome shotgun (WGS) entry which is preliminary data.</text>
</comment>